<organism evidence="1 2">
    <name type="scientific">Podarcis lilfordi</name>
    <name type="common">Lilford's wall lizard</name>
    <dbReference type="NCBI Taxonomy" id="74358"/>
    <lineage>
        <taxon>Eukaryota</taxon>
        <taxon>Metazoa</taxon>
        <taxon>Chordata</taxon>
        <taxon>Craniata</taxon>
        <taxon>Vertebrata</taxon>
        <taxon>Euteleostomi</taxon>
        <taxon>Lepidosauria</taxon>
        <taxon>Squamata</taxon>
        <taxon>Bifurcata</taxon>
        <taxon>Unidentata</taxon>
        <taxon>Episquamata</taxon>
        <taxon>Laterata</taxon>
        <taxon>Lacertibaenia</taxon>
        <taxon>Lacertidae</taxon>
        <taxon>Podarcis</taxon>
    </lineage>
</organism>
<protein>
    <submittedName>
        <fullName evidence="1">Uncharacterized protein</fullName>
    </submittedName>
</protein>
<evidence type="ECO:0000313" key="2">
    <source>
        <dbReference type="Proteomes" id="UP001178461"/>
    </source>
</evidence>
<proteinExistence type="predicted"/>
<evidence type="ECO:0000313" key="1">
    <source>
        <dbReference type="EMBL" id="CAI5783900.1"/>
    </source>
</evidence>
<sequence length="133" mass="15687">MYGLRLGEVNFIRDTGCIDSIHLKHITSPPQRTKRIRGGWEFGIIGTELPKLYRNLFMYATTVARMLLAPKWKEAEVPAKEEWIQKPMEYAEMAKLTGRIRNQDNKLFIKEWKWFIEYLQINCKQIKTLAGLL</sequence>
<name>A0AA35KT89_9SAUR</name>
<dbReference type="AlphaFoldDB" id="A0AA35KT89"/>
<gene>
    <name evidence="1" type="ORF">PODLI_1B032861</name>
</gene>
<keyword evidence="2" id="KW-1185">Reference proteome</keyword>
<dbReference type="EMBL" id="OX395134">
    <property type="protein sequence ID" value="CAI5783900.1"/>
    <property type="molecule type" value="Genomic_DNA"/>
</dbReference>
<accession>A0AA35KT89</accession>
<dbReference type="Proteomes" id="UP001178461">
    <property type="component" value="Chromosome 9"/>
</dbReference>
<reference evidence="1" key="1">
    <citation type="submission" date="2022-12" db="EMBL/GenBank/DDBJ databases">
        <authorList>
            <person name="Alioto T."/>
            <person name="Alioto T."/>
            <person name="Gomez Garrido J."/>
        </authorList>
    </citation>
    <scope>NUCLEOTIDE SEQUENCE</scope>
</reference>